<dbReference type="PANTHER" id="PTHR36809:SF1">
    <property type="entry name" value="TRANSMEMBRANE PROTEIN"/>
    <property type="match status" value="1"/>
</dbReference>
<keyword evidence="2" id="KW-0812">Transmembrane</keyword>
<name>A0ABY8TJY4_TETOB</name>
<keyword evidence="2" id="KW-0472">Membrane</keyword>
<dbReference type="EMBL" id="CP126208">
    <property type="protein sequence ID" value="WIA08693.1"/>
    <property type="molecule type" value="Genomic_DNA"/>
</dbReference>
<proteinExistence type="predicted"/>
<keyword evidence="4" id="KW-1185">Reference proteome</keyword>
<sequence length="194" mass="20235">MKRSSCCSSEHIHEANNSRSPSFLLPGVAAVMCAVGTAAGSAAAETAAAATTAVSTAAELITPVDPSTYVPGPVEVGWQIWFAAFVSTVPFVIGAYEFGKRILIQRRCKVCNGSGLVARGKGQRKCPECGGFFPWISWRMFLSANARPGNGGPLLQPRGQTSVFYTVPPPPAADVPRPAPPSAAATAQKEDTAE</sequence>
<evidence type="ECO:0000256" key="2">
    <source>
        <dbReference type="SAM" id="Phobius"/>
    </source>
</evidence>
<accession>A0ABY8TJY4</accession>
<dbReference type="Proteomes" id="UP001244341">
    <property type="component" value="Chromosome 1b"/>
</dbReference>
<keyword evidence="2" id="KW-1133">Transmembrane helix</keyword>
<protein>
    <submittedName>
        <fullName evidence="3">Uncharacterized protein</fullName>
    </submittedName>
</protein>
<evidence type="ECO:0000256" key="1">
    <source>
        <dbReference type="SAM" id="MobiDB-lite"/>
    </source>
</evidence>
<evidence type="ECO:0000313" key="3">
    <source>
        <dbReference type="EMBL" id="WIA08693.1"/>
    </source>
</evidence>
<feature type="transmembrane region" description="Helical" evidence="2">
    <location>
        <begin position="78"/>
        <end position="99"/>
    </location>
</feature>
<reference evidence="3 4" key="1">
    <citation type="submission" date="2023-05" db="EMBL/GenBank/DDBJ databases">
        <title>A 100% complete, gapless, phased diploid assembly of the Scenedesmus obliquus UTEX 3031 genome.</title>
        <authorList>
            <person name="Biondi T.C."/>
            <person name="Hanschen E.R."/>
            <person name="Kwon T."/>
            <person name="Eng W."/>
            <person name="Kruse C.P.S."/>
            <person name="Koehler S.I."/>
            <person name="Kunde Y."/>
            <person name="Gleasner C.D."/>
            <person name="You Mak K.T."/>
            <person name="Polle J."/>
            <person name="Hovde B.T."/>
            <person name="Starkenburg S.R."/>
        </authorList>
    </citation>
    <scope>NUCLEOTIDE SEQUENCE [LARGE SCALE GENOMIC DNA]</scope>
    <source>
        <strain evidence="3 4">DOE0152z</strain>
    </source>
</reference>
<organism evidence="3 4">
    <name type="scientific">Tetradesmus obliquus</name>
    <name type="common">Green alga</name>
    <name type="synonym">Acutodesmus obliquus</name>
    <dbReference type="NCBI Taxonomy" id="3088"/>
    <lineage>
        <taxon>Eukaryota</taxon>
        <taxon>Viridiplantae</taxon>
        <taxon>Chlorophyta</taxon>
        <taxon>core chlorophytes</taxon>
        <taxon>Chlorophyceae</taxon>
        <taxon>CS clade</taxon>
        <taxon>Sphaeropleales</taxon>
        <taxon>Scenedesmaceae</taxon>
        <taxon>Tetradesmus</taxon>
    </lineage>
</organism>
<gene>
    <name evidence="3" type="ORF">OEZ85_008118</name>
</gene>
<feature type="compositionally biased region" description="Pro residues" evidence="1">
    <location>
        <begin position="167"/>
        <end position="181"/>
    </location>
</feature>
<evidence type="ECO:0000313" key="4">
    <source>
        <dbReference type="Proteomes" id="UP001244341"/>
    </source>
</evidence>
<dbReference type="PANTHER" id="PTHR36809">
    <property type="entry name" value="TRANSMEMBRANE PROTEIN"/>
    <property type="match status" value="1"/>
</dbReference>
<feature type="region of interest" description="Disordered" evidence="1">
    <location>
        <begin position="166"/>
        <end position="194"/>
    </location>
</feature>